<dbReference type="VEuPathDB" id="AmoebaDB:FDP41_009912"/>
<protein>
    <submittedName>
        <fullName evidence="3">Uncharacterized protein</fullName>
    </submittedName>
</protein>
<evidence type="ECO:0000313" key="3">
    <source>
        <dbReference type="EMBL" id="KAF0971689.1"/>
    </source>
</evidence>
<keyword evidence="1" id="KW-0175">Coiled coil</keyword>
<sequence length="684" mass="78139">MTEEKSTISRGEDLLKDDEGGKPVDSDEDQEIDAPPKSCLEERNNSQSSKQNSKMKDCTPEEVSKALLEEIEAKDVEIRELRDLVEELRTCNRDIETLFSDDTEDMMDLRDKKLIEIAKKNKNIIVKLNKEKAKVVALIQQLQKLQSSTSQKTPVTNNNNIRHFTSKNTKDVSSSVNTSTNGDADEEGDDETLKMLNQFKEKAIANEKRVKMLREQGEKYKTENMKLRALIQKEVGEDVQIDALLNNSEGFRGRAQQIYLLKIKVKDLQAKIDQMMQNPQTTSTGVSGSPSVNLSSLSPNIETSSTISTLSSVSVDERQRKAIEKLEQERKAELFDLKKELSEKSEEIKQVKGKLEASIARCKNLEKSYNEMKAKQTRMLEKTENDNKYIALLKAELDQLKKKGLTKSGSSTNVISSPQQEQEIKKLTKELEQKEEIIRYLKNELQTTSKKALETMQLSLLASSTDSVKQGGMVDSSGDEEAKLRLTISTIEVEKLRELKKMSQQKIAELEHKLLEANEQLLNERMMNAELERKCHQFMKGEKPNFEVTTNVQLEDEIAILRDENEALKQMIEHSKRAKEEEIKSYLHIIDSQKRNYESYIANLKEKLMLNGETSGSSKSSEILPSIRQSSPQSMSRDDEKTSSNESKLLEENEQLKKQLSEIKNMYNSLAFSQQQRKKFTLKQ</sequence>
<dbReference type="OMA" id="YESYIAN"/>
<feature type="region of interest" description="Disordered" evidence="2">
    <location>
        <begin position="147"/>
        <end position="189"/>
    </location>
</feature>
<name>A0A6A5BF56_NAEFO</name>
<keyword evidence="4" id="KW-1185">Reference proteome</keyword>
<dbReference type="OrthoDB" id="10258312at2759"/>
<dbReference type="AlphaFoldDB" id="A0A6A5BF56"/>
<feature type="compositionally biased region" description="Polar residues" evidence="2">
    <location>
        <begin position="612"/>
        <end position="635"/>
    </location>
</feature>
<feature type="compositionally biased region" description="Polar residues" evidence="2">
    <location>
        <begin position="154"/>
        <end position="182"/>
    </location>
</feature>
<comment type="caution">
    <text evidence="3">The sequence shown here is derived from an EMBL/GenBank/DDBJ whole genome shotgun (WGS) entry which is preliminary data.</text>
</comment>
<feature type="compositionally biased region" description="Low complexity" evidence="2">
    <location>
        <begin position="281"/>
        <end position="300"/>
    </location>
</feature>
<accession>A0A6A5BF56</accession>
<feature type="compositionally biased region" description="Basic and acidic residues" evidence="2">
    <location>
        <begin position="636"/>
        <end position="654"/>
    </location>
</feature>
<proteinExistence type="predicted"/>
<evidence type="ECO:0000313" key="4">
    <source>
        <dbReference type="Proteomes" id="UP000444721"/>
    </source>
</evidence>
<feature type="coiled-coil region" evidence="1">
    <location>
        <begin position="493"/>
        <end position="581"/>
    </location>
</feature>
<feature type="compositionally biased region" description="Basic and acidic residues" evidence="2">
    <location>
        <begin position="1"/>
        <end position="25"/>
    </location>
</feature>
<feature type="coiled-coil region" evidence="1">
    <location>
        <begin position="417"/>
        <end position="451"/>
    </location>
</feature>
<feature type="coiled-coil region" evidence="1">
    <location>
        <begin position="323"/>
        <end position="382"/>
    </location>
</feature>
<dbReference type="PANTHER" id="PTHR31935">
    <property type="entry name" value="COILED-COIL DOMAIN-CONTAINING PROTEIN 13"/>
    <property type="match status" value="1"/>
</dbReference>
<feature type="region of interest" description="Disordered" evidence="2">
    <location>
        <begin position="612"/>
        <end position="654"/>
    </location>
</feature>
<dbReference type="EMBL" id="VFQX01000074">
    <property type="protein sequence ID" value="KAF0971689.1"/>
    <property type="molecule type" value="Genomic_DNA"/>
</dbReference>
<dbReference type="VEuPathDB" id="AmoebaDB:NfTy_081100"/>
<dbReference type="Proteomes" id="UP000444721">
    <property type="component" value="Unassembled WGS sequence"/>
</dbReference>
<dbReference type="VEuPathDB" id="AmoebaDB:NF0104250"/>
<dbReference type="PANTHER" id="PTHR31935:SF1">
    <property type="entry name" value="COILED-COIL DOMAIN-CONTAINING PROTEIN 13"/>
    <property type="match status" value="1"/>
</dbReference>
<dbReference type="RefSeq" id="XP_044556405.1">
    <property type="nucleotide sequence ID" value="XM_044713922.1"/>
</dbReference>
<dbReference type="InterPro" id="IPR038929">
    <property type="entry name" value="CCDC13"/>
</dbReference>
<gene>
    <name evidence="3" type="ORF">FDP41_009912</name>
</gene>
<evidence type="ECO:0000256" key="2">
    <source>
        <dbReference type="SAM" id="MobiDB-lite"/>
    </source>
</evidence>
<dbReference type="GeneID" id="68117127"/>
<dbReference type="VEuPathDB" id="AmoebaDB:NF0104260"/>
<reference evidence="3 4" key="1">
    <citation type="journal article" date="2019" name="Sci. Rep.">
        <title>Nanopore sequencing improves the draft genome of the human pathogenic amoeba Naegleria fowleri.</title>
        <authorList>
            <person name="Liechti N."/>
            <person name="Schurch N."/>
            <person name="Bruggmann R."/>
            <person name="Wittwer M."/>
        </authorList>
    </citation>
    <scope>NUCLEOTIDE SEQUENCE [LARGE SCALE GENOMIC DNA]</scope>
    <source>
        <strain evidence="3 4">ATCC 30894</strain>
    </source>
</reference>
<organism evidence="3 4">
    <name type="scientific">Naegleria fowleri</name>
    <name type="common">Brain eating amoeba</name>
    <dbReference type="NCBI Taxonomy" id="5763"/>
    <lineage>
        <taxon>Eukaryota</taxon>
        <taxon>Discoba</taxon>
        <taxon>Heterolobosea</taxon>
        <taxon>Tetramitia</taxon>
        <taxon>Eutetramitia</taxon>
        <taxon>Vahlkampfiidae</taxon>
        <taxon>Naegleria</taxon>
    </lineage>
</organism>
<feature type="region of interest" description="Disordered" evidence="2">
    <location>
        <begin position="1"/>
        <end position="61"/>
    </location>
</feature>
<feature type="region of interest" description="Disordered" evidence="2">
    <location>
        <begin position="280"/>
        <end position="300"/>
    </location>
</feature>
<evidence type="ECO:0000256" key="1">
    <source>
        <dbReference type="SAM" id="Coils"/>
    </source>
</evidence>